<feature type="compositionally biased region" description="Low complexity" evidence="1">
    <location>
        <begin position="393"/>
        <end position="417"/>
    </location>
</feature>
<dbReference type="OrthoDB" id="30289at2759"/>
<reference evidence="3" key="1">
    <citation type="journal article" date="2020" name="Stud. Mycol.">
        <title>101 Dothideomycetes genomes: a test case for predicting lifestyles and emergence of pathogens.</title>
        <authorList>
            <person name="Haridas S."/>
            <person name="Albert R."/>
            <person name="Binder M."/>
            <person name="Bloem J."/>
            <person name="Labutti K."/>
            <person name="Salamov A."/>
            <person name="Andreopoulos B."/>
            <person name="Baker S."/>
            <person name="Barry K."/>
            <person name="Bills G."/>
            <person name="Bluhm B."/>
            <person name="Cannon C."/>
            <person name="Castanera R."/>
            <person name="Culley D."/>
            <person name="Daum C."/>
            <person name="Ezra D."/>
            <person name="Gonzalez J."/>
            <person name="Henrissat B."/>
            <person name="Kuo A."/>
            <person name="Liang C."/>
            <person name="Lipzen A."/>
            <person name="Lutzoni F."/>
            <person name="Magnuson J."/>
            <person name="Mondo S."/>
            <person name="Nolan M."/>
            <person name="Ohm R."/>
            <person name="Pangilinan J."/>
            <person name="Park H.-J."/>
            <person name="Ramirez L."/>
            <person name="Alfaro M."/>
            <person name="Sun H."/>
            <person name="Tritt A."/>
            <person name="Yoshinaga Y."/>
            <person name="Zwiers L.-H."/>
            <person name="Turgeon B."/>
            <person name="Goodwin S."/>
            <person name="Spatafora J."/>
            <person name="Crous P."/>
            <person name="Grigoriev I."/>
        </authorList>
    </citation>
    <scope>NUCLEOTIDE SEQUENCE</scope>
    <source>
        <strain evidence="3">CBS 116005</strain>
    </source>
</reference>
<dbReference type="EMBL" id="ML995834">
    <property type="protein sequence ID" value="KAF2769369.1"/>
    <property type="molecule type" value="Genomic_DNA"/>
</dbReference>
<evidence type="ECO:0000313" key="4">
    <source>
        <dbReference type="Proteomes" id="UP000799436"/>
    </source>
</evidence>
<dbReference type="SMART" id="SM01100">
    <property type="entry name" value="CRAL_TRIO_N"/>
    <property type="match status" value="1"/>
</dbReference>
<feature type="compositionally biased region" description="Low complexity" evidence="1">
    <location>
        <begin position="425"/>
        <end position="440"/>
    </location>
</feature>
<dbReference type="SUPFAM" id="SSF46938">
    <property type="entry name" value="CRAL/TRIO N-terminal domain"/>
    <property type="match status" value="1"/>
</dbReference>
<dbReference type="InterPro" id="IPR051026">
    <property type="entry name" value="PI/PC_transfer"/>
</dbReference>
<dbReference type="PANTHER" id="PTHR45657:SF3">
    <property type="entry name" value="TRANSPORTER, PUTATIVE (AFU_ORTHOLOGUE AFUA_5G09260)-RELATED"/>
    <property type="match status" value="1"/>
</dbReference>
<dbReference type="Gene3D" id="3.40.525.10">
    <property type="entry name" value="CRAL-TRIO lipid binding domain"/>
    <property type="match status" value="1"/>
</dbReference>
<dbReference type="SUPFAM" id="SSF52087">
    <property type="entry name" value="CRAL/TRIO domain"/>
    <property type="match status" value="1"/>
</dbReference>
<proteinExistence type="predicted"/>
<dbReference type="CDD" id="cd00170">
    <property type="entry name" value="SEC14"/>
    <property type="match status" value="1"/>
</dbReference>
<dbReference type="AlphaFoldDB" id="A0A6G1L9X1"/>
<accession>A0A6G1L9X1</accession>
<feature type="domain" description="CRAL-TRIO" evidence="2">
    <location>
        <begin position="106"/>
        <end position="299"/>
    </location>
</feature>
<feature type="region of interest" description="Disordered" evidence="1">
    <location>
        <begin position="1"/>
        <end position="27"/>
    </location>
</feature>
<dbReference type="InterPro" id="IPR001251">
    <property type="entry name" value="CRAL-TRIO_dom"/>
</dbReference>
<evidence type="ECO:0000259" key="2">
    <source>
        <dbReference type="PROSITE" id="PS50191"/>
    </source>
</evidence>
<name>A0A6G1L9X1_9PEZI</name>
<evidence type="ECO:0000256" key="1">
    <source>
        <dbReference type="SAM" id="MobiDB-lite"/>
    </source>
</evidence>
<feature type="compositionally biased region" description="Polar residues" evidence="1">
    <location>
        <begin position="501"/>
        <end position="512"/>
    </location>
</feature>
<dbReference type="InterPro" id="IPR036273">
    <property type="entry name" value="CRAL/TRIO_N_dom_sf"/>
</dbReference>
<evidence type="ECO:0000313" key="3">
    <source>
        <dbReference type="EMBL" id="KAF2769369.1"/>
    </source>
</evidence>
<dbReference type="InterPro" id="IPR036865">
    <property type="entry name" value="CRAL-TRIO_dom_sf"/>
</dbReference>
<dbReference type="Pfam" id="PF03765">
    <property type="entry name" value="CRAL_TRIO_N"/>
    <property type="match status" value="1"/>
</dbReference>
<dbReference type="PANTHER" id="PTHR45657">
    <property type="entry name" value="CRAL-TRIO DOMAIN-CONTAINING PROTEIN YKL091C-RELATED"/>
    <property type="match status" value="1"/>
</dbReference>
<protein>
    <submittedName>
        <fullName evidence="3">CRAL/TRIO domain-containing protein</fullName>
    </submittedName>
</protein>
<dbReference type="Proteomes" id="UP000799436">
    <property type="component" value="Unassembled WGS sequence"/>
</dbReference>
<sequence>MSGGPDGGQLQRTESFQWPSGHVGHLSDSQRRALANFKRLCQQKGYFVPASEDAKDPPSHDDETLLRYLRARKFVPEEAFAQFKVTEDWRTENQLDTLYETIDIHEYEQTRRLYPQWTGRRDRRGIPFYVYEIHHVDSKAVSAYTSDKDAKNSGPSPTSKTPRKMLRLFALYENLCRFVLPLCSAIPGRPNGESPISQSSNLVDLSNVGFTKFWSLRNHMSDASKLATAHYPETLDRIFVVGAPSFFPTVWEWAKRWFDPITVSKIFILSEKNMKSTLEKYLDLDNVPRKYGGNLDWQFGDMPYLEPQIAQSLRWKKNVEEKGHKTLPIGPIKWQYDEDGDLVATAIGTEYEKPRNTVIAGLHPEAGIARLALSPGRQEKTSLFTTMSGAHQAKSPSANAGNAKAAEAATDSANPSQQAPPPPYSSNSPSNTAPAAVAAPPTTAGGVSALSNGVVVPAHDSQRAKMDNADPLLSKGKADGSAVPDSSRAGTCAAPYRESHSFQSGSNPQSSGVHPETGAAIPPDDQRQGTSSTRYEQQHGTHVEGQLANGTPHTKVDSQGEKQGIMEPSTVGQAPKEHPMPEPEEPQPGIMDQAKEYAGVAYQQAAALPSTVLSAVGLGGEKKEEETKVEEGRKEDPAIDHLDAKQVEEFLRHRNMSQPQPPGSK</sequence>
<dbReference type="SMART" id="SM00516">
    <property type="entry name" value="SEC14"/>
    <property type="match status" value="1"/>
</dbReference>
<feature type="region of interest" description="Disordered" evidence="1">
    <location>
        <begin position="617"/>
        <end position="641"/>
    </location>
</feature>
<keyword evidence="4" id="KW-1185">Reference proteome</keyword>
<feature type="region of interest" description="Disordered" evidence="1">
    <location>
        <begin position="470"/>
        <end position="596"/>
    </location>
</feature>
<dbReference type="PROSITE" id="PS50191">
    <property type="entry name" value="CRAL_TRIO"/>
    <property type="match status" value="1"/>
</dbReference>
<feature type="region of interest" description="Disordered" evidence="1">
    <location>
        <begin position="386"/>
        <end position="440"/>
    </location>
</feature>
<dbReference type="InterPro" id="IPR011074">
    <property type="entry name" value="CRAL/TRIO_N_dom"/>
</dbReference>
<gene>
    <name evidence="3" type="ORF">EJ03DRAFT_293074</name>
</gene>
<organism evidence="3 4">
    <name type="scientific">Teratosphaeria nubilosa</name>
    <dbReference type="NCBI Taxonomy" id="161662"/>
    <lineage>
        <taxon>Eukaryota</taxon>
        <taxon>Fungi</taxon>
        <taxon>Dikarya</taxon>
        <taxon>Ascomycota</taxon>
        <taxon>Pezizomycotina</taxon>
        <taxon>Dothideomycetes</taxon>
        <taxon>Dothideomycetidae</taxon>
        <taxon>Mycosphaerellales</taxon>
        <taxon>Teratosphaeriaceae</taxon>
        <taxon>Teratosphaeria</taxon>
    </lineage>
</organism>
<dbReference type="Gene3D" id="1.10.8.20">
    <property type="entry name" value="N-terminal domain of phosphatidylinositol transfer protein sec14p"/>
    <property type="match status" value="1"/>
</dbReference>
<dbReference type="Pfam" id="PF00650">
    <property type="entry name" value="CRAL_TRIO"/>
    <property type="match status" value="1"/>
</dbReference>
<feature type="compositionally biased region" description="Basic and acidic residues" evidence="1">
    <location>
        <begin position="620"/>
        <end position="641"/>
    </location>
</feature>